<accession>A0AAD7ICH7</accession>
<gene>
    <name evidence="1" type="ORF">DFH07DRAFT_751895</name>
</gene>
<dbReference type="AlphaFoldDB" id="A0AAD7ICH7"/>
<reference evidence="1" key="1">
    <citation type="submission" date="2023-03" db="EMBL/GenBank/DDBJ databases">
        <title>Massive genome expansion in bonnet fungi (Mycena s.s.) driven by repeated elements and novel gene families across ecological guilds.</title>
        <authorList>
            <consortium name="Lawrence Berkeley National Laboratory"/>
            <person name="Harder C.B."/>
            <person name="Miyauchi S."/>
            <person name="Viragh M."/>
            <person name="Kuo A."/>
            <person name="Thoen E."/>
            <person name="Andreopoulos B."/>
            <person name="Lu D."/>
            <person name="Skrede I."/>
            <person name="Drula E."/>
            <person name="Henrissat B."/>
            <person name="Morin E."/>
            <person name="Kohler A."/>
            <person name="Barry K."/>
            <person name="LaButti K."/>
            <person name="Morin E."/>
            <person name="Salamov A."/>
            <person name="Lipzen A."/>
            <person name="Mereny Z."/>
            <person name="Hegedus B."/>
            <person name="Baldrian P."/>
            <person name="Stursova M."/>
            <person name="Weitz H."/>
            <person name="Taylor A."/>
            <person name="Grigoriev I.V."/>
            <person name="Nagy L.G."/>
            <person name="Martin F."/>
            <person name="Kauserud H."/>
        </authorList>
    </citation>
    <scope>NUCLEOTIDE SEQUENCE</scope>
    <source>
        <strain evidence="1">CBHHK188m</strain>
    </source>
</reference>
<keyword evidence="2" id="KW-1185">Reference proteome</keyword>
<evidence type="ECO:0000313" key="1">
    <source>
        <dbReference type="EMBL" id="KAJ7740002.1"/>
    </source>
</evidence>
<proteinExistence type="predicted"/>
<dbReference type="EMBL" id="JARJLG010000129">
    <property type="protein sequence ID" value="KAJ7740002.1"/>
    <property type="molecule type" value="Genomic_DNA"/>
</dbReference>
<sequence length="159" mass="18025">MDKAIREYLTKQTDIPPNLRRLAREIPEFGLKAATTTRQLALHILWTEQGNARRDGQIEPGDIKIHGVPFSAADSDISKGSLHCGCSIDSGLWDLFLNKTMTIRSDNPRVVGEEFLHTNNLIPRHRAFFIQTYCAATHLTIDDLYSGVDIEYGTPEYFY</sequence>
<protein>
    <submittedName>
        <fullName evidence="1">Uncharacterized protein</fullName>
    </submittedName>
</protein>
<name>A0AAD7ICH7_9AGAR</name>
<evidence type="ECO:0000313" key="2">
    <source>
        <dbReference type="Proteomes" id="UP001215280"/>
    </source>
</evidence>
<comment type="caution">
    <text evidence="1">The sequence shown here is derived from an EMBL/GenBank/DDBJ whole genome shotgun (WGS) entry which is preliminary data.</text>
</comment>
<organism evidence="1 2">
    <name type="scientific">Mycena maculata</name>
    <dbReference type="NCBI Taxonomy" id="230809"/>
    <lineage>
        <taxon>Eukaryota</taxon>
        <taxon>Fungi</taxon>
        <taxon>Dikarya</taxon>
        <taxon>Basidiomycota</taxon>
        <taxon>Agaricomycotina</taxon>
        <taxon>Agaricomycetes</taxon>
        <taxon>Agaricomycetidae</taxon>
        <taxon>Agaricales</taxon>
        <taxon>Marasmiineae</taxon>
        <taxon>Mycenaceae</taxon>
        <taxon>Mycena</taxon>
    </lineage>
</organism>
<dbReference type="Proteomes" id="UP001215280">
    <property type="component" value="Unassembled WGS sequence"/>
</dbReference>